<reference evidence="2 3" key="1">
    <citation type="journal article" date="2019" name="Front. Microbiol.">
        <title>Genomes of Neutrophilic Sulfur-Oxidizing Chemolithoautotrophs Representing 9 Proteobacterial Species From 8 Genera.</title>
        <authorList>
            <person name="Watanabe T."/>
            <person name="Kojima H."/>
            <person name="Umezawa K."/>
            <person name="Hori C."/>
            <person name="Takasuka T.E."/>
            <person name="Kato Y."/>
            <person name="Fukui M."/>
        </authorList>
    </citation>
    <scope>NUCLEOTIDE SEQUENCE [LARGE SCALE GENOMIC DNA]</scope>
    <source>
        <strain evidence="2 3">TTN</strain>
    </source>
</reference>
<protein>
    <recommendedName>
        <fullName evidence="4">CcoQ/FixQ family Cbb3-type cytochrome c oxidase assembly chaperone</fullName>
    </recommendedName>
</protein>
<accession>A0A401J9K4</accession>
<dbReference type="RefSeq" id="WP_124703179.1">
    <property type="nucleotide sequence ID" value="NZ_BGOW01000001.1"/>
</dbReference>
<evidence type="ECO:0000256" key="1">
    <source>
        <dbReference type="SAM" id="Phobius"/>
    </source>
</evidence>
<feature type="transmembrane region" description="Helical" evidence="1">
    <location>
        <begin position="6"/>
        <end position="25"/>
    </location>
</feature>
<dbReference type="InterPro" id="IPR008621">
    <property type="entry name" value="Cbb3-typ_cyt_oxidase_comp"/>
</dbReference>
<dbReference type="Pfam" id="PF05545">
    <property type="entry name" value="FixQ"/>
    <property type="match status" value="1"/>
</dbReference>
<dbReference type="AlphaFoldDB" id="A0A401J9K4"/>
<evidence type="ECO:0008006" key="4">
    <source>
        <dbReference type="Google" id="ProtNLM"/>
    </source>
</evidence>
<keyword evidence="1" id="KW-1133">Transmembrane helix</keyword>
<evidence type="ECO:0000313" key="3">
    <source>
        <dbReference type="Proteomes" id="UP000286806"/>
    </source>
</evidence>
<sequence>MHASGYVIYTVILLLAFVSIVIWVFSKKRKARFSKDADIPFEEEQE</sequence>
<evidence type="ECO:0000313" key="2">
    <source>
        <dbReference type="EMBL" id="GBL44338.1"/>
    </source>
</evidence>
<dbReference type="Proteomes" id="UP000286806">
    <property type="component" value="Unassembled WGS sequence"/>
</dbReference>
<keyword evidence="1" id="KW-0812">Transmembrane</keyword>
<gene>
    <name evidence="2" type="ORF">SFMTTN_0133</name>
</gene>
<organism evidence="2 3">
    <name type="scientific">Sulfuriferula multivorans</name>
    <dbReference type="NCBI Taxonomy" id="1559896"/>
    <lineage>
        <taxon>Bacteria</taxon>
        <taxon>Pseudomonadati</taxon>
        <taxon>Pseudomonadota</taxon>
        <taxon>Betaproteobacteria</taxon>
        <taxon>Nitrosomonadales</taxon>
        <taxon>Sulfuricellaceae</taxon>
        <taxon>Sulfuriferula</taxon>
    </lineage>
</organism>
<name>A0A401J9K4_9PROT</name>
<dbReference type="EMBL" id="BGOW01000001">
    <property type="protein sequence ID" value="GBL44338.1"/>
    <property type="molecule type" value="Genomic_DNA"/>
</dbReference>
<keyword evidence="3" id="KW-1185">Reference proteome</keyword>
<proteinExistence type="predicted"/>
<keyword evidence="1" id="KW-0472">Membrane</keyword>
<dbReference type="OrthoDB" id="8604580at2"/>
<comment type="caution">
    <text evidence="2">The sequence shown here is derived from an EMBL/GenBank/DDBJ whole genome shotgun (WGS) entry which is preliminary data.</text>
</comment>